<evidence type="ECO:0000256" key="1">
    <source>
        <dbReference type="ARBA" id="ARBA00006141"/>
    </source>
</evidence>
<evidence type="ECO:0000313" key="3">
    <source>
        <dbReference type="Proteomes" id="UP000504634"/>
    </source>
</evidence>
<organism evidence="3 4">
    <name type="scientific">Drosophila lebanonensis</name>
    <name type="common">Fruit fly</name>
    <name type="synonym">Scaptodrosophila lebanonensis</name>
    <dbReference type="NCBI Taxonomy" id="7225"/>
    <lineage>
        <taxon>Eukaryota</taxon>
        <taxon>Metazoa</taxon>
        <taxon>Ecdysozoa</taxon>
        <taxon>Arthropoda</taxon>
        <taxon>Hexapoda</taxon>
        <taxon>Insecta</taxon>
        <taxon>Pterygota</taxon>
        <taxon>Neoptera</taxon>
        <taxon>Endopterygota</taxon>
        <taxon>Diptera</taxon>
        <taxon>Brachycera</taxon>
        <taxon>Muscomorpha</taxon>
        <taxon>Ephydroidea</taxon>
        <taxon>Drosophilidae</taxon>
        <taxon>Scaptodrosophila</taxon>
    </lineage>
</organism>
<comment type="similarity">
    <text evidence="1">Belongs to the 14-3-3 family.</text>
</comment>
<dbReference type="Gene3D" id="1.20.190.20">
    <property type="entry name" value="14-3-3 domain"/>
    <property type="match status" value="1"/>
</dbReference>
<dbReference type="GeneID" id="115628036"/>
<accession>A0A6J2TTD6</accession>
<dbReference type="Pfam" id="PF00244">
    <property type="entry name" value="14-3-3"/>
    <property type="match status" value="1"/>
</dbReference>
<gene>
    <name evidence="4" type="primary">LOC115628036</name>
</gene>
<dbReference type="AlphaFoldDB" id="A0A6J2TTD6"/>
<feature type="domain" description="14-3-3" evidence="2">
    <location>
        <begin position="69"/>
        <end position="214"/>
    </location>
</feature>
<dbReference type="InterPro" id="IPR036815">
    <property type="entry name" value="14-3-3_dom_sf"/>
</dbReference>
<dbReference type="InterPro" id="IPR023410">
    <property type="entry name" value="14-3-3_domain"/>
</dbReference>
<proteinExistence type="inferred from homology"/>
<reference evidence="4" key="1">
    <citation type="submission" date="2025-08" db="UniProtKB">
        <authorList>
            <consortium name="RefSeq"/>
        </authorList>
    </citation>
    <scope>IDENTIFICATION</scope>
    <source>
        <strain evidence="4">11010-0011.00</strain>
        <tissue evidence="4">Whole body</tissue>
    </source>
</reference>
<dbReference type="RefSeq" id="XP_030379841.1">
    <property type="nucleotide sequence ID" value="XM_030523981.1"/>
</dbReference>
<evidence type="ECO:0000313" key="4">
    <source>
        <dbReference type="RefSeq" id="XP_030379841.1"/>
    </source>
</evidence>
<keyword evidence="3" id="KW-1185">Reference proteome</keyword>
<sequence length="228" mass="26303">MANAHRQHLYLKAVDFFDGSNPQGGFFQLREIILMNEEMNDEERELWIDIVRAIVSLYVDTQELPTTLELREELKVFLIDCIYLLEMHLLPLSTEITADVKYYEELGNSYFYMSALTEGVEASIYSNFSLSSYVYGYELALEVFGPSYPLTLISADNIALLYSDVFDDKEVALEVAETAVDAVHLEQHFTDNKEEEEFVNKMLNKLETHILKWTKELKQGNLGNTNLN</sequence>
<evidence type="ECO:0000259" key="2">
    <source>
        <dbReference type="Pfam" id="PF00244"/>
    </source>
</evidence>
<dbReference type="SUPFAM" id="SSF48445">
    <property type="entry name" value="14-3-3 protein"/>
    <property type="match status" value="1"/>
</dbReference>
<dbReference type="Proteomes" id="UP000504634">
    <property type="component" value="Unplaced"/>
</dbReference>
<name>A0A6J2TTD6_DROLE</name>
<protein>
    <submittedName>
        <fullName evidence="4">Uncharacterized protein LOC115628036</fullName>
    </submittedName>
</protein>